<evidence type="ECO:0000313" key="6">
    <source>
        <dbReference type="EMBL" id="QKN23526.1"/>
    </source>
</evidence>
<dbReference type="InterPro" id="IPR050763">
    <property type="entry name" value="ABC_transporter_ATP-binding"/>
</dbReference>
<dbReference type="Gene3D" id="3.40.50.300">
    <property type="entry name" value="P-loop containing nucleotide triphosphate hydrolases"/>
    <property type="match status" value="1"/>
</dbReference>
<gene>
    <name evidence="6" type="ORF">GJQ69_02900</name>
    <name evidence="7" type="ORF">GKP14_01465</name>
</gene>
<dbReference type="Pfam" id="PF00005">
    <property type="entry name" value="ABC_tran"/>
    <property type="match status" value="1"/>
</dbReference>
<accession>A0A859DP93</accession>
<keyword evidence="4 6" id="KW-0067">ATP-binding</keyword>
<reference evidence="7" key="3">
    <citation type="journal article" date="2022" name="Int. J. Syst. Evol. Microbiol.">
        <title>Caproicibacterium lactatifermentans sp. nov., isolated from pit clay used for the production of Chinese strong aroma-type liquor.</title>
        <authorList>
            <person name="Wang H."/>
            <person name="Gu Y."/>
            <person name="Zhao D."/>
            <person name="Qiao Z."/>
            <person name="Zheng J."/>
            <person name="Gao J."/>
            <person name="Ren C."/>
            <person name="Xu Y."/>
        </authorList>
    </citation>
    <scope>NUCLEOTIDE SEQUENCE</scope>
    <source>
        <strain evidence="7">JNU-WLY1368</strain>
    </source>
</reference>
<dbReference type="SMART" id="SM00382">
    <property type="entry name" value="AAA"/>
    <property type="match status" value="1"/>
</dbReference>
<dbReference type="GO" id="GO:0016887">
    <property type="term" value="F:ATP hydrolysis activity"/>
    <property type="evidence" value="ECO:0007669"/>
    <property type="project" value="InterPro"/>
</dbReference>
<dbReference type="PANTHER" id="PTHR42711:SF5">
    <property type="entry name" value="ABC TRANSPORTER ATP-BINDING PROTEIN NATA"/>
    <property type="match status" value="1"/>
</dbReference>
<dbReference type="KEGG" id="clf:GJQ69_02900"/>
<evidence type="ECO:0000256" key="2">
    <source>
        <dbReference type="ARBA" id="ARBA00022448"/>
    </source>
</evidence>
<feature type="domain" description="ABC transporter" evidence="5">
    <location>
        <begin position="4"/>
        <end position="236"/>
    </location>
</feature>
<dbReference type="RefSeq" id="WP_086036217.1">
    <property type="nucleotide sequence ID" value="NZ_CP046051.1"/>
</dbReference>
<dbReference type="EMBL" id="CP046161">
    <property type="protein sequence ID" value="QKO29795.1"/>
    <property type="molecule type" value="Genomic_DNA"/>
</dbReference>
<keyword evidence="2" id="KW-0813">Transport</keyword>
<evidence type="ECO:0000256" key="3">
    <source>
        <dbReference type="ARBA" id="ARBA00022741"/>
    </source>
</evidence>
<dbReference type="InterPro" id="IPR003439">
    <property type="entry name" value="ABC_transporter-like_ATP-bd"/>
</dbReference>
<evidence type="ECO:0000313" key="7">
    <source>
        <dbReference type="EMBL" id="QKO29795.1"/>
    </source>
</evidence>
<dbReference type="Proteomes" id="UP000509623">
    <property type="component" value="Chromosome"/>
</dbReference>
<keyword evidence="9" id="KW-1185">Reference proteome</keyword>
<protein>
    <submittedName>
        <fullName evidence="6">ATP-binding cassette domain-containing protein</fullName>
    </submittedName>
</protein>
<evidence type="ECO:0000313" key="9">
    <source>
        <dbReference type="Proteomes" id="UP000509623"/>
    </source>
</evidence>
<organism evidence="6 8">
    <name type="scientific">Caproicibacterium lactatifermentans</name>
    <dbReference type="NCBI Taxonomy" id="2666138"/>
    <lineage>
        <taxon>Bacteria</taxon>
        <taxon>Bacillati</taxon>
        <taxon>Bacillota</taxon>
        <taxon>Clostridia</taxon>
        <taxon>Eubacteriales</taxon>
        <taxon>Oscillospiraceae</taxon>
        <taxon>Caproicibacterium</taxon>
    </lineage>
</organism>
<dbReference type="InterPro" id="IPR027417">
    <property type="entry name" value="P-loop_NTPase"/>
</dbReference>
<dbReference type="SUPFAM" id="SSF52540">
    <property type="entry name" value="P-loop containing nucleoside triphosphate hydrolases"/>
    <property type="match status" value="1"/>
</dbReference>
<sequence>MNAIITDRLTKSYDHTTNALDSLTITVPEGKACALLGPDGAGKTTVVKLLGGLITPSSGRCMVMEIDPEKNPARLHSVCGVVTPSAHLYGCMTGRENLAFFGETAGMTASDAQVRAAELMKDLGIWQARETLVRDFPSGVMQRLSLARALMIHPKVLLLDEPFQGLDPESTQAVLGLLTGLKQQEGLTILLCTHHPAYAQLLCTQFGILREGVILAAGGTKELCRKAECSIRAGVCLPEQDSLTGFIKGTDGFWQKQIEKESDMPDLLREIVAAGHDVYEAHLYRPTLADAYTALLEKEESR</sequence>
<dbReference type="Proteomes" id="UP000501316">
    <property type="component" value="Chromosome"/>
</dbReference>
<evidence type="ECO:0000313" key="8">
    <source>
        <dbReference type="Proteomes" id="UP000501316"/>
    </source>
</evidence>
<evidence type="ECO:0000256" key="4">
    <source>
        <dbReference type="ARBA" id="ARBA00022840"/>
    </source>
</evidence>
<name>A0A859DP93_9FIRM</name>
<dbReference type="AlphaFoldDB" id="A0A859DP93"/>
<reference evidence="7" key="2">
    <citation type="journal article" date="2021" name="Appl. Environ. Microbiol.">
        <title>Adaptability of a Caproate-Producing Bacterium Contributes to Its Dominance in an Anaerobic Fermentation System.</title>
        <authorList>
            <person name="Wang H."/>
            <person name="Gu Y."/>
            <person name="Zhou W."/>
            <person name="Zhao D."/>
            <person name="Qiao Z."/>
            <person name="Zheng J."/>
            <person name="Gao J."/>
            <person name="Chen X."/>
            <person name="Ren C."/>
            <person name="Xu Y."/>
        </authorList>
    </citation>
    <scope>NUCLEOTIDE SEQUENCE</scope>
    <source>
        <strain evidence="7">JNU-WLY1368</strain>
    </source>
</reference>
<dbReference type="PANTHER" id="PTHR42711">
    <property type="entry name" value="ABC TRANSPORTER ATP-BINDING PROTEIN"/>
    <property type="match status" value="1"/>
</dbReference>
<reference evidence="8 9" key="1">
    <citation type="submission" date="2019-11" db="EMBL/GenBank/DDBJ databases">
        <authorList>
            <person name="Ren C."/>
            <person name="Wang H."/>
            <person name="Xu Y."/>
        </authorList>
    </citation>
    <scope>NUCLEOTIDE SEQUENCE [LARGE SCALE GENOMIC DNA]</scope>
    <source>
        <strain evidence="9">JNU-WLY1368</strain>
        <strain evidence="6 8">LBM 19010</strain>
    </source>
</reference>
<evidence type="ECO:0000256" key="1">
    <source>
        <dbReference type="ARBA" id="ARBA00005417"/>
    </source>
</evidence>
<dbReference type="PROSITE" id="PS50893">
    <property type="entry name" value="ABC_TRANSPORTER_2"/>
    <property type="match status" value="1"/>
</dbReference>
<dbReference type="InterPro" id="IPR003593">
    <property type="entry name" value="AAA+_ATPase"/>
</dbReference>
<dbReference type="GO" id="GO:0005524">
    <property type="term" value="F:ATP binding"/>
    <property type="evidence" value="ECO:0007669"/>
    <property type="project" value="UniProtKB-KW"/>
</dbReference>
<proteinExistence type="inferred from homology"/>
<keyword evidence="3" id="KW-0547">Nucleotide-binding</keyword>
<comment type="similarity">
    <text evidence="1">Belongs to the ABC transporter superfamily.</text>
</comment>
<dbReference type="EMBL" id="CP046051">
    <property type="protein sequence ID" value="QKN23526.1"/>
    <property type="molecule type" value="Genomic_DNA"/>
</dbReference>
<evidence type="ECO:0000259" key="5">
    <source>
        <dbReference type="PROSITE" id="PS50893"/>
    </source>
</evidence>